<dbReference type="PANTHER" id="PTHR24015:SF2034">
    <property type="entry name" value="PENTATRICOPEPTIDE REPEAT-CONTAINING PROTEIN-RELATED"/>
    <property type="match status" value="1"/>
</dbReference>
<feature type="domain" description="DYW" evidence="4">
    <location>
        <begin position="852"/>
        <end position="934"/>
    </location>
</feature>
<dbReference type="FunFam" id="1.25.40.10:FF:000073">
    <property type="entry name" value="Pentatricopeptide repeat-containing protein chloroplastic"/>
    <property type="match status" value="1"/>
</dbReference>
<dbReference type="PANTHER" id="PTHR24015">
    <property type="entry name" value="OS07G0578800 PROTEIN-RELATED"/>
    <property type="match status" value="1"/>
</dbReference>
<dbReference type="Gene3D" id="1.25.40.10">
    <property type="entry name" value="Tetratricopeptide repeat domain"/>
    <property type="match status" value="6"/>
</dbReference>
<comment type="caution">
    <text evidence="5">The sequence shown here is derived from an EMBL/GenBank/DDBJ whole genome shotgun (WGS) entry which is preliminary data.</text>
</comment>
<evidence type="ECO:0000313" key="5">
    <source>
        <dbReference type="EMBL" id="KAK2985679.1"/>
    </source>
</evidence>
<dbReference type="AlphaFoldDB" id="A0AA88UHZ6"/>
<evidence type="ECO:0000256" key="3">
    <source>
        <dbReference type="PROSITE-ProRule" id="PRU00708"/>
    </source>
</evidence>
<dbReference type="NCBIfam" id="TIGR00756">
    <property type="entry name" value="PPR"/>
    <property type="match status" value="3"/>
</dbReference>
<sequence>MGSAHHLFDEMPERNSVTWACLISGCTQNEMPDEACALFKEMISAGILPNHYAIGSALRACQELGSYGFRLGLQIHGLILKTRHAFDMVVCNALISLYGSFMDSATYAYRAFREIEGKNSIAWNSIISAYSKRGEAVTAFELFSNMQHECSGRSFRPSEYTFGSLITVASCSIDCLSLLEQLLAKTKKFGYLHDLYVGSALVSAFARSGSLDTAKEIFEQMPLRNVVSMNGLMVGLVRQKRGEEAAEVFVKMKDLVKINIDSYMVLLSAFAEFSLPGEGRRKGREIHAYAIRIGLSDSKVALGNCLINMYAKCGAIDDACSVFELMNDKDPVTWNSMIAGFDQNECFKDAVITFCAMRRTLLMSSKFSLISALSSCASLGWMRMGEQIHSEGLKMGLDLDVSVSNALLALYAETGCIVECKKVFSLMPKYDRISWNSIIGAFADSESSISDAVGYFVEMMRAGWSLNNVTFLNILAAVSSVSLCELLRQIHVLVLKYRVMDDTGMENALLSCYGKSGELDICESIFSRMGDRRDNASWNSMISGYIHNELLHMAMDLVWLMLQNGQRLDCFTFATVLSACASVATLDRGMEVHACGVRACLESDVVIGSALVDMYSKCGRVDYASRFFELMPVRNIYSWNSMICGYAKHGFGHKALEIFTRMKLEGQRPDHVTFVGVLSACSHVGLAEEGFEHLDSMSEVYSLTPRIEHFSCIVDLLGRAGDLDKIEDFISRMPVRPNVLIWRTVLGACSRASGRKTDLGRRAAEMLLELEPENAVNYVLLSNMYASGGKWDDMAKARAAMREAAVKKEAGCSWVTMKDGVHVFVAGDNSHPDRDAIYLKLKELQRKMRDAGYVPQTKFALHDLELENQEELLSHHSEKLAVAFVLTRKSKLPIRIMKNLRVCGDCHDAFKYISLIVGRQIVLRDSSRFHHFTDDPAEVLAAKAHGQLGAPEGAGWEKGLGEALEEAVLNGNMSCGFSDKTDLLPVGFGHQDWVQNVHNPVEAVKPYRALFEDLRLVVYGHHQFFITFSLPLHKAMPSSQQDTGGAYESSNLKTLAFEL</sequence>
<reference evidence="5" key="1">
    <citation type="submission" date="2022-12" db="EMBL/GenBank/DDBJ databases">
        <title>Draft genome assemblies for two species of Escallonia (Escalloniales).</title>
        <authorList>
            <person name="Chanderbali A."/>
            <person name="Dervinis C."/>
            <person name="Anghel I."/>
            <person name="Soltis D."/>
            <person name="Soltis P."/>
            <person name="Zapata F."/>
        </authorList>
    </citation>
    <scope>NUCLEOTIDE SEQUENCE</scope>
    <source>
        <strain evidence="5">UCBG92.1500</strain>
        <tissue evidence="5">Leaf</tissue>
    </source>
</reference>
<dbReference type="FunFam" id="1.25.40.10:FF:000031">
    <property type="entry name" value="Pentatricopeptide repeat-containing protein mitochondrial"/>
    <property type="match status" value="1"/>
</dbReference>
<dbReference type="InterPro" id="IPR032867">
    <property type="entry name" value="DYW_dom"/>
</dbReference>
<dbReference type="Proteomes" id="UP001187471">
    <property type="component" value="Unassembled WGS sequence"/>
</dbReference>
<keyword evidence="6" id="KW-1185">Reference proteome</keyword>
<dbReference type="GO" id="GO:0008270">
    <property type="term" value="F:zinc ion binding"/>
    <property type="evidence" value="ECO:0007669"/>
    <property type="project" value="InterPro"/>
</dbReference>
<feature type="repeat" description="PPR" evidence="3">
    <location>
        <begin position="194"/>
        <end position="228"/>
    </location>
</feature>
<accession>A0AA88UHZ6</accession>
<dbReference type="Pfam" id="PF14432">
    <property type="entry name" value="DYW_deaminase"/>
    <property type="match status" value="1"/>
</dbReference>
<dbReference type="PROSITE" id="PS51375">
    <property type="entry name" value="PPR"/>
    <property type="match status" value="6"/>
</dbReference>
<dbReference type="FunFam" id="1.25.40.10:FF:000366">
    <property type="entry name" value="Pentatricopeptide (PPR) repeat-containing protein"/>
    <property type="match status" value="1"/>
</dbReference>
<feature type="repeat" description="PPR" evidence="3">
    <location>
        <begin position="534"/>
        <end position="568"/>
    </location>
</feature>
<dbReference type="Pfam" id="PF01535">
    <property type="entry name" value="PPR"/>
    <property type="match status" value="7"/>
</dbReference>
<dbReference type="Pfam" id="PF13041">
    <property type="entry name" value="PPR_2"/>
    <property type="match status" value="3"/>
</dbReference>
<dbReference type="InterPro" id="IPR046848">
    <property type="entry name" value="E_motif"/>
</dbReference>
<organism evidence="5 6">
    <name type="scientific">Escallonia rubra</name>
    <dbReference type="NCBI Taxonomy" id="112253"/>
    <lineage>
        <taxon>Eukaryota</taxon>
        <taxon>Viridiplantae</taxon>
        <taxon>Streptophyta</taxon>
        <taxon>Embryophyta</taxon>
        <taxon>Tracheophyta</taxon>
        <taxon>Spermatophyta</taxon>
        <taxon>Magnoliopsida</taxon>
        <taxon>eudicotyledons</taxon>
        <taxon>Gunneridae</taxon>
        <taxon>Pentapetalae</taxon>
        <taxon>asterids</taxon>
        <taxon>campanulids</taxon>
        <taxon>Escalloniales</taxon>
        <taxon>Escalloniaceae</taxon>
        <taxon>Escallonia</taxon>
    </lineage>
</organism>
<comment type="similarity">
    <text evidence="1">Belongs to the PPR family. PCMP-H subfamily.</text>
</comment>
<feature type="repeat" description="PPR" evidence="3">
    <location>
        <begin position="635"/>
        <end position="669"/>
    </location>
</feature>
<evidence type="ECO:0000313" key="6">
    <source>
        <dbReference type="Proteomes" id="UP001187471"/>
    </source>
</evidence>
<evidence type="ECO:0000256" key="2">
    <source>
        <dbReference type="ARBA" id="ARBA00022737"/>
    </source>
</evidence>
<dbReference type="EMBL" id="JAVXUO010001132">
    <property type="protein sequence ID" value="KAK2985679.1"/>
    <property type="molecule type" value="Genomic_DNA"/>
</dbReference>
<dbReference type="InterPro" id="IPR011990">
    <property type="entry name" value="TPR-like_helical_dom_sf"/>
</dbReference>
<proteinExistence type="inferred from homology"/>
<dbReference type="InterPro" id="IPR002885">
    <property type="entry name" value="PPR_rpt"/>
</dbReference>
<dbReference type="GO" id="GO:0009451">
    <property type="term" value="P:RNA modification"/>
    <property type="evidence" value="ECO:0007669"/>
    <property type="project" value="InterPro"/>
</dbReference>
<keyword evidence="2" id="KW-0677">Repeat</keyword>
<protein>
    <recommendedName>
        <fullName evidence="4">DYW domain-containing protein</fullName>
    </recommendedName>
</protein>
<dbReference type="GO" id="GO:0003723">
    <property type="term" value="F:RNA binding"/>
    <property type="evidence" value="ECO:0007669"/>
    <property type="project" value="InterPro"/>
</dbReference>
<feature type="repeat" description="PPR" evidence="3">
    <location>
        <begin position="119"/>
        <end position="149"/>
    </location>
</feature>
<feature type="repeat" description="PPR" evidence="3">
    <location>
        <begin position="15"/>
        <end position="49"/>
    </location>
</feature>
<dbReference type="FunFam" id="1.25.40.10:FF:000381">
    <property type="entry name" value="Pentatricopeptide repeat-containing protein"/>
    <property type="match status" value="1"/>
</dbReference>
<feature type="repeat" description="PPR" evidence="3">
    <location>
        <begin position="431"/>
        <end position="466"/>
    </location>
</feature>
<name>A0AA88UHZ6_9ASTE</name>
<gene>
    <name evidence="5" type="ORF">RJ640_011907</name>
</gene>
<dbReference type="InterPro" id="IPR046960">
    <property type="entry name" value="PPR_At4g14850-like_plant"/>
</dbReference>
<evidence type="ECO:0000256" key="1">
    <source>
        <dbReference type="ARBA" id="ARBA00006643"/>
    </source>
</evidence>
<dbReference type="Pfam" id="PF20431">
    <property type="entry name" value="E_motif"/>
    <property type="match status" value="1"/>
</dbReference>
<evidence type="ECO:0000259" key="4">
    <source>
        <dbReference type="Pfam" id="PF14432"/>
    </source>
</evidence>